<keyword evidence="2" id="KW-0325">Glycoprotein</keyword>
<comment type="caution">
    <text evidence="5">The sequence shown here is derived from an EMBL/GenBank/DDBJ whole genome shotgun (WGS) entry which is preliminary data.</text>
</comment>
<reference evidence="5" key="1">
    <citation type="submission" date="2020-07" db="EMBL/GenBank/DDBJ databases">
        <title>Ethylene signaling mediates host invasion by parasitic plants.</title>
        <authorList>
            <person name="Yoshida S."/>
        </authorList>
    </citation>
    <scope>NUCLEOTIDE SEQUENCE</scope>
    <source>
        <strain evidence="5">Okayama</strain>
    </source>
</reference>
<feature type="chain" id="PRO_5032853396" evidence="3">
    <location>
        <begin position="27"/>
        <end position="430"/>
    </location>
</feature>
<dbReference type="AlphaFoldDB" id="A0A830B5Y3"/>
<dbReference type="PANTHER" id="PTHR47976">
    <property type="entry name" value="G-TYPE LECTIN S-RECEPTOR-LIKE SERINE/THREONINE-PROTEIN KINASE SD2-5"/>
    <property type="match status" value="1"/>
</dbReference>
<dbReference type="Gene3D" id="2.90.10.10">
    <property type="entry name" value="Bulb-type lectin domain"/>
    <property type="match status" value="2"/>
</dbReference>
<feature type="domain" description="Bulb-type lectin" evidence="4">
    <location>
        <begin position="23"/>
        <end position="152"/>
    </location>
</feature>
<dbReference type="Pfam" id="PF08276">
    <property type="entry name" value="PAN_2"/>
    <property type="match status" value="1"/>
</dbReference>
<dbReference type="GO" id="GO:0030246">
    <property type="term" value="F:carbohydrate binding"/>
    <property type="evidence" value="ECO:0007669"/>
    <property type="project" value="UniProtKB-KW"/>
</dbReference>
<dbReference type="Pfam" id="PF01453">
    <property type="entry name" value="B_lectin"/>
    <property type="match status" value="1"/>
</dbReference>
<keyword evidence="5" id="KW-0808">Transferase</keyword>
<feature type="signal peptide" evidence="3">
    <location>
        <begin position="1"/>
        <end position="26"/>
    </location>
</feature>
<keyword evidence="5" id="KW-0675">Receptor</keyword>
<evidence type="ECO:0000256" key="3">
    <source>
        <dbReference type="SAM" id="SignalP"/>
    </source>
</evidence>
<dbReference type="InterPro" id="IPR001480">
    <property type="entry name" value="Bulb-type_lectin_dom"/>
</dbReference>
<name>A0A830B5Y3_9LAMI</name>
<dbReference type="InterPro" id="IPR003609">
    <property type="entry name" value="Pan_app"/>
</dbReference>
<dbReference type="OrthoDB" id="1930390at2759"/>
<dbReference type="SMART" id="SM00108">
    <property type="entry name" value="B_lectin"/>
    <property type="match status" value="2"/>
</dbReference>
<proteinExistence type="predicted"/>
<dbReference type="Proteomes" id="UP000653305">
    <property type="component" value="Unassembled WGS sequence"/>
</dbReference>
<evidence type="ECO:0000313" key="6">
    <source>
        <dbReference type="Proteomes" id="UP000653305"/>
    </source>
</evidence>
<organism evidence="5 6">
    <name type="scientific">Phtheirospermum japonicum</name>
    <dbReference type="NCBI Taxonomy" id="374723"/>
    <lineage>
        <taxon>Eukaryota</taxon>
        <taxon>Viridiplantae</taxon>
        <taxon>Streptophyta</taxon>
        <taxon>Embryophyta</taxon>
        <taxon>Tracheophyta</taxon>
        <taxon>Spermatophyta</taxon>
        <taxon>Magnoliopsida</taxon>
        <taxon>eudicotyledons</taxon>
        <taxon>Gunneridae</taxon>
        <taxon>Pentapetalae</taxon>
        <taxon>asterids</taxon>
        <taxon>lamiids</taxon>
        <taxon>Lamiales</taxon>
        <taxon>Orobanchaceae</taxon>
        <taxon>Orobanchaceae incertae sedis</taxon>
        <taxon>Phtheirospermum</taxon>
    </lineage>
</organism>
<evidence type="ECO:0000313" key="5">
    <source>
        <dbReference type="EMBL" id="GFP80014.1"/>
    </source>
</evidence>
<sequence>MVIVPVSHKLIFVIMLTIMLPISATAQSKRNVTLGSVLLVAGQPNLTWESPSGDFAFGFRQVSPGGYLLAIMFLKTSQKTIAWSANGDNVAGIGSKVQLSDDGSKLVLSDSNGQHIWAASLNGSGVAYGAMLDNGNFMLARNDSTVLWQSFDEPTDTLLPGQVLNQGGTLFSSLSETNHSRGRFKLIMQTDGNLVLYPVNYPPTDSPTAYWASNTYNAGGFRVNFTQTGYIYVAYENGTTLHYLFSKAVSDIRFYQRLTLDRDGLLRHYVFPKSANSTDGAWSVHGLLPSDICLRIGGREGGGVCGYNSVCTLGFDHRPICNCPEGYSLVDPADKMSGCNPDFRRQGCGRNSTEGIELVELDSTEWPDSDYEHYNSVSEDWCHDSCLNDCKCDAAFFREGECWKNSSPLRHGRVDYGRGGKTLMKISGKE</sequence>
<dbReference type="EMBL" id="BMAC01000014">
    <property type="protein sequence ID" value="GFP80014.1"/>
    <property type="molecule type" value="Genomic_DNA"/>
</dbReference>
<keyword evidence="1 3" id="KW-0732">Signal</keyword>
<evidence type="ECO:0000259" key="4">
    <source>
        <dbReference type="PROSITE" id="PS50927"/>
    </source>
</evidence>
<dbReference type="PROSITE" id="PS50927">
    <property type="entry name" value="BULB_LECTIN"/>
    <property type="match status" value="1"/>
</dbReference>
<dbReference type="FunFam" id="2.90.10.10:FF:000026">
    <property type="entry name" value="Serine/threonine-protein kinase"/>
    <property type="match status" value="1"/>
</dbReference>
<dbReference type="FunFam" id="2.90.10.10:FF:000013">
    <property type="entry name" value="G-type lectin S-receptor-like serine/threonine-protein kinase LECRK1"/>
    <property type="match status" value="1"/>
</dbReference>
<keyword evidence="6" id="KW-1185">Reference proteome</keyword>
<accession>A0A830B5Y3</accession>
<evidence type="ECO:0000256" key="2">
    <source>
        <dbReference type="ARBA" id="ARBA00023180"/>
    </source>
</evidence>
<gene>
    <name evidence="5" type="ORF">PHJA_000144800</name>
</gene>
<dbReference type="InterPro" id="IPR036426">
    <property type="entry name" value="Bulb-type_lectin_dom_sf"/>
</dbReference>
<dbReference type="InterPro" id="IPR051343">
    <property type="entry name" value="G-type_lectin_kinases/EP1-like"/>
</dbReference>
<dbReference type="GO" id="GO:0016301">
    <property type="term" value="F:kinase activity"/>
    <property type="evidence" value="ECO:0007669"/>
    <property type="project" value="UniProtKB-KW"/>
</dbReference>
<keyword evidence="5" id="KW-0418">Kinase</keyword>
<evidence type="ECO:0000256" key="1">
    <source>
        <dbReference type="ARBA" id="ARBA00022729"/>
    </source>
</evidence>
<keyword evidence="5" id="KW-0430">Lectin</keyword>
<dbReference type="SUPFAM" id="SSF51110">
    <property type="entry name" value="alpha-D-mannose-specific plant lectins"/>
    <property type="match status" value="2"/>
</dbReference>
<dbReference type="PANTHER" id="PTHR47976:SF108">
    <property type="entry name" value="G-TYPE LECTIN S-RECEPTOR-LIKE SERINE_THREONINE-PROTEIN KINASE LECRK1"/>
    <property type="match status" value="1"/>
</dbReference>
<protein>
    <submittedName>
        <fullName evidence="5">G-type lectin s-receptor-like serine/threonine-protein kinase rlk1</fullName>
    </submittedName>
</protein>